<evidence type="ECO:0000259" key="2">
    <source>
        <dbReference type="PROSITE" id="PS50805"/>
    </source>
</evidence>
<dbReference type="PROSITE" id="PS50806">
    <property type="entry name" value="KRAB_RELATED"/>
    <property type="match status" value="1"/>
</dbReference>
<evidence type="ECO:0000313" key="4">
    <source>
        <dbReference type="EMBL" id="KAG6922828.1"/>
    </source>
</evidence>
<feature type="compositionally biased region" description="Basic and acidic residues" evidence="1">
    <location>
        <begin position="35"/>
        <end position="45"/>
    </location>
</feature>
<accession>A0A8T1S1W6</accession>
<dbReference type="InterPro" id="IPR036051">
    <property type="entry name" value="KRAB_dom_sf"/>
</dbReference>
<keyword evidence="5" id="KW-1185">Reference proteome</keyword>
<dbReference type="InterPro" id="IPR003655">
    <property type="entry name" value="aKRAB"/>
</dbReference>
<feature type="non-terminal residue" evidence="4">
    <location>
        <position position="1"/>
    </location>
</feature>
<evidence type="ECO:0000256" key="1">
    <source>
        <dbReference type="SAM" id="MobiDB-lite"/>
    </source>
</evidence>
<feature type="region of interest" description="Disordered" evidence="1">
    <location>
        <begin position="213"/>
        <end position="253"/>
    </location>
</feature>
<dbReference type="CDD" id="cd07765">
    <property type="entry name" value="KRAB_A-box"/>
    <property type="match status" value="1"/>
</dbReference>
<dbReference type="Pfam" id="PF01352">
    <property type="entry name" value="KRAB"/>
    <property type="match status" value="1"/>
</dbReference>
<dbReference type="InterPro" id="IPR050169">
    <property type="entry name" value="Krueppel_C2H2_ZnF"/>
</dbReference>
<feature type="domain" description="KRAB-related" evidence="3">
    <location>
        <begin position="170"/>
        <end position="240"/>
    </location>
</feature>
<feature type="compositionally biased region" description="Basic and acidic residues" evidence="1">
    <location>
        <begin position="224"/>
        <end position="245"/>
    </location>
</feature>
<dbReference type="EMBL" id="JAHGAV010001113">
    <property type="protein sequence ID" value="KAG6922828.1"/>
    <property type="molecule type" value="Genomic_DNA"/>
</dbReference>
<name>A0A8T1S1W6_CHESE</name>
<organism evidence="4 5">
    <name type="scientific">Chelydra serpentina</name>
    <name type="common">Snapping turtle</name>
    <name type="synonym">Testudo serpentina</name>
    <dbReference type="NCBI Taxonomy" id="8475"/>
    <lineage>
        <taxon>Eukaryota</taxon>
        <taxon>Metazoa</taxon>
        <taxon>Chordata</taxon>
        <taxon>Craniata</taxon>
        <taxon>Vertebrata</taxon>
        <taxon>Euteleostomi</taxon>
        <taxon>Archelosauria</taxon>
        <taxon>Testudinata</taxon>
        <taxon>Testudines</taxon>
        <taxon>Cryptodira</taxon>
        <taxon>Durocryptodira</taxon>
        <taxon>Americhelydia</taxon>
        <taxon>Chelydroidea</taxon>
        <taxon>Chelydridae</taxon>
        <taxon>Chelydra</taxon>
    </lineage>
</organism>
<evidence type="ECO:0000313" key="5">
    <source>
        <dbReference type="Proteomes" id="UP000765507"/>
    </source>
</evidence>
<dbReference type="AlphaFoldDB" id="A0A8T1S1W6"/>
<dbReference type="GO" id="GO:0006355">
    <property type="term" value="P:regulation of DNA-templated transcription"/>
    <property type="evidence" value="ECO:0007669"/>
    <property type="project" value="InterPro"/>
</dbReference>
<dbReference type="SUPFAM" id="SSF109640">
    <property type="entry name" value="KRAB domain (Kruppel-associated box)"/>
    <property type="match status" value="1"/>
</dbReference>
<reference evidence="4 5" key="1">
    <citation type="journal article" date="2020" name="G3 (Bethesda)">
        <title>Draft Genome of the Common Snapping Turtle, Chelydra serpentina, a Model for Phenotypic Plasticity in Reptiles.</title>
        <authorList>
            <person name="Das D."/>
            <person name="Singh S.K."/>
            <person name="Bierstedt J."/>
            <person name="Erickson A."/>
            <person name="Galli G.L.J."/>
            <person name="Crossley D.A. 2nd"/>
            <person name="Rhen T."/>
        </authorList>
    </citation>
    <scope>NUCLEOTIDE SEQUENCE [LARGE SCALE GENOMIC DNA]</scope>
    <source>
        <strain evidence="4">KW</strain>
    </source>
</reference>
<proteinExistence type="predicted"/>
<dbReference type="PANTHER" id="PTHR23232:SF142">
    <property type="entry name" value="GASTRULA ZINC FINGER PROTEIN XLCGF57.1-LIKE-RELATED"/>
    <property type="match status" value="1"/>
</dbReference>
<dbReference type="Proteomes" id="UP000765507">
    <property type="component" value="Unassembled WGS sequence"/>
</dbReference>
<evidence type="ECO:0000259" key="3">
    <source>
        <dbReference type="PROSITE" id="PS50806"/>
    </source>
</evidence>
<feature type="compositionally biased region" description="Low complexity" evidence="1">
    <location>
        <begin position="95"/>
        <end position="110"/>
    </location>
</feature>
<dbReference type="OrthoDB" id="9892686at2759"/>
<gene>
    <name evidence="4" type="ORF">G0U57_000927</name>
</gene>
<dbReference type="Gene3D" id="6.10.140.140">
    <property type="match status" value="1"/>
</dbReference>
<dbReference type="InterPro" id="IPR001909">
    <property type="entry name" value="KRAB"/>
</dbReference>
<feature type="domain" description="KRAB" evidence="2">
    <location>
        <begin position="173"/>
        <end position="244"/>
    </location>
</feature>
<dbReference type="PROSITE" id="PS50805">
    <property type="entry name" value="KRAB"/>
    <property type="match status" value="1"/>
</dbReference>
<feature type="region of interest" description="Disordered" evidence="1">
    <location>
        <begin position="1"/>
        <end position="163"/>
    </location>
</feature>
<dbReference type="SMART" id="SM00349">
    <property type="entry name" value="KRAB"/>
    <property type="match status" value="1"/>
</dbReference>
<protein>
    <submittedName>
        <fullName evidence="4">Zinc finger protein 2</fullName>
    </submittedName>
</protein>
<sequence length="253" mass="26470">GRGEMISGKMDPPSSQLERLEPGSQPGGGGSPDKPLPEPRERQDGGRAGPGAGVAGAAEPGQTPRVFVSRAPRAPRQRGHGPQAVGAQQRGGSAGLAIPAAAPGRAWPRRGPGDVVPAPGLQQSHLPHRGPRGAGPWPLTPLVLPTGRPARGEEGSGRAQEPVVAAGGCQAPVGFEEVAVYFSREEWGLLDEGQRQLYRDVMQENYQTLVSLGFPVPDPAVISRMERGEEPRVPDLQGSEERETPRGAGTSEE</sequence>
<dbReference type="PANTHER" id="PTHR23232">
    <property type="entry name" value="KRAB DOMAIN C2H2 ZINC FINGER"/>
    <property type="match status" value="1"/>
</dbReference>
<comment type="caution">
    <text evidence="4">The sequence shown here is derived from an EMBL/GenBank/DDBJ whole genome shotgun (WGS) entry which is preliminary data.</text>
</comment>